<dbReference type="Pfam" id="PF04124">
    <property type="entry name" value="Dor1"/>
    <property type="match status" value="1"/>
</dbReference>
<keyword evidence="4" id="KW-0813">Transport</keyword>
<evidence type="ECO:0000256" key="9">
    <source>
        <dbReference type="SAM" id="MobiDB-lite"/>
    </source>
</evidence>
<evidence type="ECO:0000256" key="5">
    <source>
        <dbReference type="ARBA" id="ARBA00022927"/>
    </source>
</evidence>
<dbReference type="PANTHER" id="PTHR21311">
    <property type="entry name" value="CONSERVED OLIGOMERIC GOLGI COMPLEX COMPONENT 8"/>
    <property type="match status" value="1"/>
</dbReference>
<feature type="compositionally biased region" description="Basic and acidic residues" evidence="9">
    <location>
        <begin position="611"/>
        <end position="645"/>
    </location>
</feature>
<keyword evidence="7" id="KW-0472">Membrane</keyword>
<name>A0A4Y7M1A2_9CRUS</name>
<evidence type="ECO:0000256" key="8">
    <source>
        <dbReference type="ARBA" id="ARBA00031347"/>
    </source>
</evidence>
<gene>
    <name evidence="10" type="primary">EOG090X04G7</name>
</gene>
<feature type="compositionally biased region" description="Basic and acidic residues" evidence="9">
    <location>
        <begin position="715"/>
        <end position="726"/>
    </location>
</feature>
<sequence>MDNIANSIALLPHSLLYTDVPAKFEELNLTTNDASQYLKQLNSLGLKKLGNEINRIAEEKTSIINQTQELAFQEYPTFIETAQCTQEIFQNFQKVNQSTEKLTSGLTTLKEKCLEFSQTAQSLSTARRLTSLALSRHTQLLEILELPQLMDTCVRNGYWEEALELAAYVSRLERKLGYIPLIVKVAQEVQSCTRLMLSQLIAQLKMPAQLPHCLKVVGYLRRMGVFSEQEIRLKFLQARDSWFKSTLDEIPKEDAYQHILKTVELSRVHLFDISTQYRAIFTDEDPLVLANQDPNTNESAIYYSWIIQKITDFLGALQSDLPKVSPSSLESVFGQCMYFGLSFGRIGSDFRSLLVPLFSQVVYDRFVHSANKSEAQFAEAMASFSLTRTSSLGSNAGYSYMQTSPSPADQVQPPYGLIKFSPLAELCNGLIAAFNELRMCAPVQLVNLVVRKLEQTLRNCSQIIAEFHRQETGAFTASEELEFTKCLQLYRNEFLSYVQKILQIMFSPALIAAQTGFSTSEIVKQELCSLNSSLVLDPIDHLLTKQESPTISDLALLTSSSLRLEPQTEAIKREDIARPSDESISERLLDNGTHDEETLTTSEVAATVAEGDQHPKKTETGDPAPEHNIEPAPEHNIEPAPEHNIEPTPEYNTEPETNVNSEVETDTELEFKSDATENHGVVQFIIGDSEVLAVPPLTENLEPIPDSAYNQEQNRGAEEETRDHQESLVEMAVAESEETEIIAGLSSSTAVEQEENETS</sequence>
<evidence type="ECO:0000256" key="6">
    <source>
        <dbReference type="ARBA" id="ARBA00023034"/>
    </source>
</evidence>
<evidence type="ECO:0000256" key="4">
    <source>
        <dbReference type="ARBA" id="ARBA00022448"/>
    </source>
</evidence>
<dbReference type="InterPro" id="IPR007255">
    <property type="entry name" value="COG8"/>
</dbReference>
<dbReference type="PANTHER" id="PTHR21311:SF0">
    <property type="entry name" value="CONSERVED OLIGOMERIC GOLGI COMPLEX SUBUNIT 8"/>
    <property type="match status" value="1"/>
</dbReference>
<proteinExistence type="evidence at transcript level"/>
<dbReference type="GO" id="GO:0006891">
    <property type="term" value="P:intra-Golgi vesicle-mediated transport"/>
    <property type="evidence" value="ECO:0007669"/>
    <property type="project" value="TreeGrafter"/>
</dbReference>
<feature type="compositionally biased region" description="Low complexity" evidence="9">
    <location>
        <begin position="646"/>
        <end position="658"/>
    </location>
</feature>
<evidence type="ECO:0000256" key="3">
    <source>
        <dbReference type="ARBA" id="ARBA00020983"/>
    </source>
</evidence>
<organism evidence="10">
    <name type="scientific">Daphnia atkinsoni</name>
    <dbReference type="NCBI Taxonomy" id="342845"/>
    <lineage>
        <taxon>Eukaryota</taxon>
        <taxon>Metazoa</taxon>
        <taxon>Ecdysozoa</taxon>
        <taxon>Arthropoda</taxon>
        <taxon>Crustacea</taxon>
        <taxon>Branchiopoda</taxon>
        <taxon>Diplostraca</taxon>
        <taxon>Cladocera</taxon>
        <taxon>Anomopoda</taxon>
        <taxon>Daphniidae</taxon>
        <taxon>Daphnia</taxon>
        <taxon>Daphnia atkinsoni group</taxon>
    </lineage>
</organism>
<dbReference type="SUPFAM" id="SSF74788">
    <property type="entry name" value="Cullin repeat-like"/>
    <property type="match status" value="1"/>
</dbReference>
<keyword evidence="6" id="KW-0333">Golgi apparatus</keyword>
<evidence type="ECO:0000256" key="1">
    <source>
        <dbReference type="ARBA" id="ARBA00004395"/>
    </source>
</evidence>
<dbReference type="AlphaFoldDB" id="A0A4Y7M1A2"/>
<accession>A0A4Y7M1A2</accession>
<dbReference type="EMBL" id="LR003874">
    <property type="protein sequence ID" value="SVE73493.1"/>
    <property type="molecule type" value="mRNA"/>
</dbReference>
<feature type="compositionally biased region" description="Basic and acidic residues" evidence="9">
    <location>
        <begin position="570"/>
        <end position="597"/>
    </location>
</feature>
<keyword evidence="5" id="KW-0653">Protein transport</keyword>
<protein>
    <recommendedName>
        <fullName evidence="3">Conserved oligomeric Golgi complex subunit 8</fullName>
    </recommendedName>
    <alternativeName>
        <fullName evidence="8">Component of oligomeric Golgi complex 8</fullName>
    </alternativeName>
</protein>
<dbReference type="InterPro" id="IPR016159">
    <property type="entry name" value="Cullin_repeat-like_dom_sf"/>
</dbReference>
<evidence type="ECO:0000256" key="7">
    <source>
        <dbReference type="ARBA" id="ARBA00023136"/>
    </source>
</evidence>
<evidence type="ECO:0000256" key="2">
    <source>
        <dbReference type="ARBA" id="ARBA00006419"/>
    </source>
</evidence>
<feature type="region of interest" description="Disordered" evidence="9">
    <location>
        <begin position="568"/>
        <end position="675"/>
    </location>
</feature>
<reference evidence="10" key="1">
    <citation type="submission" date="2018-08" db="EMBL/GenBank/DDBJ databases">
        <authorList>
            <person name="Cornetti L."/>
        </authorList>
    </citation>
    <scope>NUCLEOTIDE SEQUENCE</scope>
    <source>
        <strain evidence="10">IL-KID-3b-11</strain>
    </source>
</reference>
<dbReference type="GO" id="GO:0017119">
    <property type="term" value="C:Golgi transport complex"/>
    <property type="evidence" value="ECO:0007669"/>
    <property type="project" value="InterPro"/>
</dbReference>
<evidence type="ECO:0000313" key="10">
    <source>
        <dbReference type="EMBL" id="SVE73493.1"/>
    </source>
</evidence>
<dbReference type="GO" id="GO:0015031">
    <property type="term" value="P:protein transport"/>
    <property type="evidence" value="ECO:0007669"/>
    <property type="project" value="UniProtKB-KW"/>
</dbReference>
<comment type="subcellular location">
    <subcellularLocation>
        <location evidence="1">Golgi apparatus membrane</location>
        <topology evidence="1">Peripheral membrane protein</topology>
    </subcellularLocation>
</comment>
<comment type="similarity">
    <text evidence="2">Belongs to the COG8 family.</text>
</comment>
<dbReference type="GO" id="GO:0000139">
    <property type="term" value="C:Golgi membrane"/>
    <property type="evidence" value="ECO:0007669"/>
    <property type="project" value="UniProtKB-SubCell"/>
</dbReference>
<feature type="region of interest" description="Disordered" evidence="9">
    <location>
        <begin position="700"/>
        <end position="726"/>
    </location>
</feature>